<keyword evidence="5" id="KW-0805">Transcription regulation</keyword>
<reference evidence="11 13" key="2">
    <citation type="journal article" date="2019" name="Plant Biotechnol. J.">
        <title>The red bayberry genome and genetic basis of sex determination.</title>
        <authorList>
            <person name="Jia H.M."/>
            <person name="Jia H.J."/>
            <person name="Cai Q.L."/>
            <person name="Wang Y."/>
            <person name="Zhao H.B."/>
            <person name="Yang W.F."/>
            <person name="Wang G.Y."/>
            <person name="Li Y.H."/>
            <person name="Zhan D.L."/>
            <person name="Shen Y.T."/>
            <person name="Niu Q.F."/>
            <person name="Chang L."/>
            <person name="Qiu J."/>
            <person name="Zhao L."/>
            <person name="Xie H.B."/>
            <person name="Fu W.Y."/>
            <person name="Jin J."/>
            <person name="Li X.W."/>
            <person name="Jiao Y."/>
            <person name="Zhou C.C."/>
            <person name="Tu T."/>
            <person name="Chai C.Y."/>
            <person name="Gao J.L."/>
            <person name="Fan L.J."/>
            <person name="van de Weg E."/>
            <person name="Wang J.Y."/>
            <person name="Gao Z.S."/>
        </authorList>
    </citation>
    <scope>NUCLEOTIDE SEQUENCE [LARGE SCALE GENOMIC DNA]</scope>
    <source>
        <tissue evidence="11">Leaves</tissue>
    </source>
</reference>
<dbReference type="SUPFAM" id="SSF57667">
    <property type="entry name" value="beta-beta-alpha zinc fingers"/>
    <property type="match status" value="1"/>
</dbReference>
<evidence type="ECO:0000256" key="3">
    <source>
        <dbReference type="ARBA" id="ARBA00022771"/>
    </source>
</evidence>
<sequence>MERNSLSDMLKDHSIGTRAIKDYINNSNNMPKDSVKFDSQSSGDDFVTGFSWPPRSYTCSFCKREFRSAQALGGHMNVHRRDRARLRESPPRDGQYPTLNLSFNPNPNPKSSSSSSSPSPRLTPFALALPSLISPPLSSSLTSPSSTSSVKRWGLVGSLFDSLSPKSMDLTNMNRDTSFNGYETFDGSQQRDECIIAKNPEIVRLDLEIGVLGDSKEDIDLELRLGYS</sequence>
<name>A0A6A1W2L6_9ROSI</name>
<dbReference type="OrthoDB" id="1708403at2759"/>
<dbReference type="EMBL" id="RXIC02000021">
    <property type="protein sequence ID" value="KAB1219137.1"/>
    <property type="molecule type" value="Genomic_DNA"/>
</dbReference>
<evidence type="ECO:0000313" key="12">
    <source>
        <dbReference type="EMBL" id="KAB1219137.1"/>
    </source>
</evidence>
<dbReference type="PANTHER" id="PTHR45801">
    <property type="entry name" value="OS07G0101800 PROTEIN"/>
    <property type="match status" value="1"/>
</dbReference>
<evidence type="ECO:0000256" key="4">
    <source>
        <dbReference type="ARBA" id="ARBA00022833"/>
    </source>
</evidence>
<evidence type="ECO:0000256" key="7">
    <source>
        <dbReference type="ARBA" id="ARBA00023242"/>
    </source>
</evidence>
<dbReference type="PROSITE" id="PS00028">
    <property type="entry name" value="ZINC_FINGER_C2H2_1"/>
    <property type="match status" value="1"/>
</dbReference>
<dbReference type="InterPro" id="IPR052426">
    <property type="entry name" value="Plant_dev_regulator"/>
</dbReference>
<evidence type="ECO:0000313" key="11">
    <source>
        <dbReference type="EMBL" id="KAB1219133.1"/>
    </source>
</evidence>
<evidence type="ECO:0000313" key="13">
    <source>
        <dbReference type="Proteomes" id="UP000516437"/>
    </source>
</evidence>
<evidence type="ECO:0000256" key="5">
    <source>
        <dbReference type="ARBA" id="ARBA00023015"/>
    </source>
</evidence>
<keyword evidence="13" id="KW-1185">Reference proteome</keyword>
<organism evidence="11 13">
    <name type="scientific">Morella rubra</name>
    <name type="common">Chinese bayberry</name>
    <dbReference type="NCBI Taxonomy" id="262757"/>
    <lineage>
        <taxon>Eukaryota</taxon>
        <taxon>Viridiplantae</taxon>
        <taxon>Streptophyta</taxon>
        <taxon>Embryophyta</taxon>
        <taxon>Tracheophyta</taxon>
        <taxon>Spermatophyta</taxon>
        <taxon>Magnoliopsida</taxon>
        <taxon>eudicotyledons</taxon>
        <taxon>Gunneridae</taxon>
        <taxon>Pentapetalae</taxon>
        <taxon>rosids</taxon>
        <taxon>fabids</taxon>
        <taxon>Fagales</taxon>
        <taxon>Myricaceae</taxon>
        <taxon>Morella</taxon>
    </lineage>
</organism>
<protein>
    <submittedName>
        <fullName evidence="11">Transcriptional regulator SUPERMAN</fullName>
    </submittedName>
</protein>
<dbReference type="GO" id="GO:0008270">
    <property type="term" value="F:zinc ion binding"/>
    <property type="evidence" value="ECO:0007669"/>
    <property type="project" value="UniProtKB-KW"/>
</dbReference>
<evidence type="ECO:0000256" key="8">
    <source>
        <dbReference type="PROSITE-ProRule" id="PRU00042"/>
    </source>
</evidence>
<dbReference type="EMBL" id="RXIC02000021">
    <property type="protein sequence ID" value="KAB1219133.1"/>
    <property type="molecule type" value="Genomic_DNA"/>
</dbReference>
<dbReference type="PROSITE" id="PS50157">
    <property type="entry name" value="ZINC_FINGER_C2H2_2"/>
    <property type="match status" value="1"/>
</dbReference>
<keyword evidence="7" id="KW-0539">Nucleus</keyword>
<dbReference type="Pfam" id="PF13912">
    <property type="entry name" value="zf-C2H2_6"/>
    <property type="match status" value="1"/>
</dbReference>
<evidence type="ECO:0000256" key="6">
    <source>
        <dbReference type="ARBA" id="ARBA00023163"/>
    </source>
</evidence>
<proteinExistence type="predicted"/>
<evidence type="ECO:0000256" key="2">
    <source>
        <dbReference type="ARBA" id="ARBA00022723"/>
    </source>
</evidence>
<dbReference type="InterPro" id="IPR036236">
    <property type="entry name" value="Znf_C2H2_sf"/>
</dbReference>
<dbReference type="PANTHER" id="PTHR45801:SF107">
    <property type="entry name" value="TRANSCRIPTIONAL REGULATOR SUPERMAN-LIKE"/>
    <property type="match status" value="1"/>
</dbReference>
<gene>
    <name evidence="12" type="ORF">CJ030_MR3G008396</name>
    <name evidence="11" type="ORF">CJ030_MR3G008400</name>
</gene>
<feature type="domain" description="C2H2-type" evidence="10">
    <location>
        <begin position="57"/>
        <end position="84"/>
    </location>
</feature>
<dbReference type="GO" id="GO:0005634">
    <property type="term" value="C:nucleus"/>
    <property type="evidence" value="ECO:0007669"/>
    <property type="project" value="UniProtKB-SubCell"/>
</dbReference>
<keyword evidence="2" id="KW-0479">Metal-binding</keyword>
<feature type="compositionally biased region" description="Low complexity" evidence="9">
    <location>
        <begin position="102"/>
        <end position="120"/>
    </location>
</feature>
<dbReference type="Proteomes" id="UP000516437">
    <property type="component" value="Chromosome 3"/>
</dbReference>
<feature type="region of interest" description="Disordered" evidence="9">
    <location>
        <begin position="76"/>
        <end position="121"/>
    </location>
</feature>
<keyword evidence="4" id="KW-0862">Zinc</keyword>
<dbReference type="InterPro" id="IPR013087">
    <property type="entry name" value="Znf_C2H2_type"/>
</dbReference>
<reference evidence="11" key="3">
    <citation type="submission" date="2019-09" db="EMBL/GenBank/DDBJ databases">
        <authorList>
            <person name="Gao Z."/>
        </authorList>
    </citation>
    <scope>NUCLEOTIDE SEQUENCE</scope>
    <source>
        <tissue evidence="11">Leaves</tissue>
    </source>
</reference>
<evidence type="ECO:0000256" key="9">
    <source>
        <dbReference type="SAM" id="MobiDB-lite"/>
    </source>
</evidence>
<keyword evidence="6" id="KW-0804">Transcription</keyword>
<comment type="subcellular location">
    <subcellularLocation>
        <location evidence="1">Nucleus</location>
    </subcellularLocation>
</comment>
<comment type="caution">
    <text evidence="11">The sequence shown here is derived from an EMBL/GenBank/DDBJ whole genome shotgun (WGS) entry which is preliminary data.</text>
</comment>
<accession>A0A6A1W2L6</accession>
<evidence type="ECO:0000256" key="1">
    <source>
        <dbReference type="ARBA" id="ARBA00004123"/>
    </source>
</evidence>
<evidence type="ECO:0000259" key="10">
    <source>
        <dbReference type="PROSITE" id="PS50157"/>
    </source>
</evidence>
<keyword evidence="3 8" id="KW-0863">Zinc-finger</keyword>
<reference evidence="11" key="1">
    <citation type="submission" date="2018-07" db="EMBL/GenBank/DDBJ databases">
        <authorList>
            <person name="Gao Z.-S."/>
            <person name="Jia H.-M."/>
            <person name="Jia H.-J."/>
            <person name="Cai Q.-L."/>
            <person name="Wang Y."/>
            <person name="Zhao H.-B."/>
        </authorList>
    </citation>
    <scope>NUCLEOTIDE SEQUENCE</scope>
    <source>
        <tissue evidence="11">Leaves</tissue>
    </source>
</reference>
<dbReference type="AlphaFoldDB" id="A0A6A1W2L6"/>
<dbReference type="SMART" id="SM00355">
    <property type="entry name" value="ZnF_C2H2"/>
    <property type="match status" value="1"/>
</dbReference>
<dbReference type="Gene3D" id="3.30.160.60">
    <property type="entry name" value="Classic Zinc Finger"/>
    <property type="match status" value="1"/>
</dbReference>